<comment type="similarity">
    <text evidence="5">Belongs to the CheB family.</text>
</comment>
<proteinExistence type="inferred from homology"/>
<dbReference type="GO" id="GO:0008984">
    <property type="term" value="F:protein-glutamate methylesterase activity"/>
    <property type="evidence" value="ECO:0007669"/>
    <property type="project" value="UniProtKB-UniRule"/>
</dbReference>
<dbReference type="GO" id="GO:0000156">
    <property type="term" value="F:phosphorelay response regulator activity"/>
    <property type="evidence" value="ECO:0007669"/>
    <property type="project" value="InterPro"/>
</dbReference>
<dbReference type="NCBIfam" id="NF001965">
    <property type="entry name" value="PRK00742.1"/>
    <property type="match status" value="1"/>
</dbReference>
<dbReference type="GO" id="GO:0050568">
    <property type="term" value="F:protein-glutamine glutaminase activity"/>
    <property type="evidence" value="ECO:0007669"/>
    <property type="project" value="UniProtKB-UniRule"/>
</dbReference>
<keyword evidence="2 5" id="KW-0145">Chemotaxis</keyword>
<dbReference type="PANTHER" id="PTHR42872">
    <property type="entry name" value="PROTEIN-GLUTAMATE METHYLESTERASE/PROTEIN-GLUTAMINE GLUTAMINASE"/>
    <property type="match status" value="1"/>
</dbReference>
<dbReference type="GO" id="GO:0005737">
    <property type="term" value="C:cytoplasm"/>
    <property type="evidence" value="ECO:0007669"/>
    <property type="project" value="UniProtKB-SubCell"/>
</dbReference>
<comment type="domain">
    <text evidence="5">Contains a C-terminal catalytic domain, and an N-terminal region which modulates catalytic activity.</text>
</comment>
<evidence type="ECO:0000256" key="4">
    <source>
        <dbReference type="ARBA" id="ARBA00048267"/>
    </source>
</evidence>
<comment type="subcellular location">
    <subcellularLocation>
        <location evidence="5">Cytoplasm</location>
    </subcellularLocation>
</comment>
<evidence type="ECO:0000313" key="10">
    <source>
        <dbReference type="EMBL" id="PZQ84008.1"/>
    </source>
</evidence>
<comment type="catalytic activity">
    <reaction evidence="5">
        <text>L-glutaminyl-[protein] + H2O = L-glutamyl-[protein] + NH4(+)</text>
        <dbReference type="Rhea" id="RHEA:16441"/>
        <dbReference type="Rhea" id="RHEA-COMP:10207"/>
        <dbReference type="Rhea" id="RHEA-COMP:10208"/>
        <dbReference type="ChEBI" id="CHEBI:15377"/>
        <dbReference type="ChEBI" id="CHEBI:28938"/>
        <dbReference type="ChEBI" id="CHEBI:29973"/>
        <dbReference type="ChEBI" id="CHEBI:30011"/>
        <dbReference type="EC" id="3.5.1.44"/>
    </reaction>
</comment>
<keyword evidence="1 5" id="KW-0963">Cytoplasm</keyword>
<dbReference type="EC" id="3.1.1.61" evidence="5"/>
<dbReference type="InterPro" id="IPR011006">
    <property type="entry name" value="CheY-like_superfamily"/>
</dbReference>
<comment type="function">
    <text evidence="5">Involved in chemotaxis. Part of a chemotaxis signal transduction system that modulates chemotaxis in response to various stimuli. Catalyzes the demethylation of specific methylglutamate residues introduced into the chemoreceptors (methyl-accepting chemotaxis proteins or MCP) by CheR. Also mediates the irreversible deamidation of specific glutamine residues to glutamic acid.</text>
</comment>
<evidence type="ECO:0000259" key="9">
    <source>
        <dbReference type="PROSITE" id="PS50122"/>
    </source>
</evidence>
<feature type="active site" evidence="5 6">
    <location>
        <position position="298"/>
    </location>
</feature>
<dbReference type="Proteomes" id="UP000248887">
    <property type="component" value="Unassembled WGS sequence"/>
</dbReference>
<organism evidence="10 11">
    <name type="scientific">Ancylobacter novellus</name>
    <name type="common">Thiobacillus novellus</name>
    <dbReference type="NCBI Taxonomy" id="921"/>
    <lineage>
        <taxon>Bacteria</taxon>
        <taxon>Pseudomonadati</taxon>
        <taxon>Pseudomonadota</taxon>
        <taxon>Alphaproteobacteria</taxon>
        <taxon>Hyphomicrobiales</taxon>
        <taxon>Xanthobacteraceae</taxon>
        <taxon>Ancylobacter</taxon>
    </lineage>
</organism>
<dbReference type="PROSITE" id="PS50122">
    <property type="entry name" value="CHEB"/>
    <property type="match status" value="1"/>
</dbReference>
<dbReference type="InterPro" id="IPR000673">
    <property type="entry name" value="Sig_transdc_resp-reg_Me-estase"/>
</dbReference>
<comment type="PTM">
    <text evidence="5">Phosphorylated by CheA. Phosphorylation of the N-terminal regulatory domain activates the methylesterase activity.</text>
</comment>
<dbReference type="PROSITE" id="PS50110">
    <property type="entry name" value="RESPONSE_REGULATORY"/>
    <property type="match status" value="1"/>
</dbReference>
<evidence type="ECO:0000256" key="7">
    <source>
        <dbReference type="PROSITE-ProRule" id="PRU00169"/>
    </source>
</evidence>
<dbReference type="InterPro" id="IPR035909">
    <property type="entry name" value="CheB_C"/>
</dbReference>
<dbReference type="Pfam" id="PF01339">
    <property type="entry name" value="CheB_methylest"/>
    <property type="match status" value="1"/>
</dbReference>
<keyword evidence="5 7" id="KW-0597">Phosphoprotein</keyword>
<evidence type="ECO:0000256" key="6">
    <source>
        <dbReference type="PROSITE-ProRule" id="PRU00050"/>
    </source>
</evidence>
<feature type="modified residue" description="4-aspartylphosphate" evidence="5 7">
    <location>
        <position position="59"/>
    </location>
</feature>
<dbReference type="Gene3D" id="3.40.50.2300">
    <property type="match status" value="1"/>
</dbReference>
<gene>
    <name evidence="5" type="primary">cheB</name>
    <name evidence="10" type="ORF">DI549_06005</name>
</gene>
<comment type="catalytic activity">
    <reaction evidence="4 5">
        <text>[protein]-L-glutamate 5-O-methyl ester + H2O = L-glutamyl-[protein] + methanol + H(+)</text>
        <dbReference type="Rhea" id="RHEA:23236"/>
        <dbReference type="Rhea" id="RHEA-COMP:10208"/>
        <dbReference type="Rhea" id="RHEA-COMP:10311"/>
        <dbReference type="ChEBI" id="CHEBI:15377"/>
        <dbReference type="ChEBI" id="CHEBI:15378"/>
        <dbReference type="ChEBI" id="CHEBI:17790"/>
        <dbReference type="ChEBI" id="CHEBI:29973"/>
        <dbReference type="ChEBI" id="CHEBI:82795"/>
        <dbReference type="EC" id="3.1.1.61"/>
    </reaction>
</comment>
<dbReference type="AlphaFoldDB" id="A0A2W5R2F7"/>
<evidence type="ECO:0000313" key="11">
    <source>
        <dbReference type="Proteomes" id="UP000248887"/>
    </source>
</evidence>
<feature type="active site" evidence="5 6">
    <location>
        <position position="205"/>
    </location>
</feature>
<dbReference type="SUPFAM" id="SSF52738">
    <property type="entry name" value="Methylesterase CheB, C-terminal domain"/>
    <property type="match status" value="1"/>
</dbReference>
<evidence type="ECO:0000259" key="8">
    <source>
        <dbReference type="PROSITE" id="PS50110"/>
    </source>
</evidence>
<evidence type="ECO:0000256" key="5">
    <source>
        <dbReference type="HAMAP-Rule" id="MF_00099"/>
    </source>
</evidence>
<dbReference type="GO" id="GO:0006935">
    <property type="term" value="P:chemotaxis"/>
    <property type="evidence" value="ECO:0007669"/>
    <property type="project" value="UniProtKB-UniRule"/>
</dbReference>
<dbReference type="EC" id="3.5.1.44" evidence="5"/>
<evidence type="ECO:0000256" key="3">
    <source>
        <dbReference type="ARBA" id="ARBA00022801"/>
    </source>
</evidence>
<dbReference type="SUPFAM" id="SSF52172">
    <property type="entry name" value="CheY-like"/>
    <property type="match status" value="1"/>
</dbReference>
<dbReference type="PIRSF" id="PIRSF000876">
    <property type="entry name" value="RR_chemtxs_CheB"/>
    <property type="match status" value="1"/>
</dbReference>
<feature type="active site" evidence="5 6">
    <location>
        <position position="178"/>
    </location>
</feature>
<feature type="domain" description="CheB-type methylesterase" evidence="9">
    <location>
        <begin position="166"/>
        <end position="356"/>
    </location>
</feature>
<dbReference type="InterPro" id="IPR008248">
    <property type="entry name" value="CheB-like"/>
</dbReference>
<dbReference type="PANTHER" id="PTHR42872:SF6">
    <property type="entry name" value="PROTEIN-GLUTAMATE METHYLESTERASE_PROTEIN-GLUTAMINE GLUTAMINASE"/>
    <property type="match status" value="1"/>
</dbReference>
<feature type="domain" description="Response regulatory" evidence="8">
    <location>
        <begin position="8"/>
        <end position="126"/>
    </location>
</feature>
<evidence type="ECO:0000256" key="2">
    <source>
        <dbReference type="ARBA" id="ARBA00022500"/>
    </source>
</evidence>
<accession>A0A2W5R2F7</accession>
<dbReference type="InterPro" id="IPR001789">
    <property type="entry name" value="Sig_transdc_resp-reg_receiver"/>
</dbReference>
<name>A0A2W5R2F7_ANCNO</name>
<dbReference type="CDD" id="cd16432">
    <property type="entry name" value="CheB_Rec"/>
    <property type="match status" value="1"/>
</dbReference>
<comment type="caution">
    <text evidence="10">The sequence shown here is derived from an EMBL/GenBank/DDBJ whole genome shotgun (WGS) entry which is preliminary data.</text>
</comment>
<dbReference type="Pfam" id="PF00072">
    <property type="entry name" value="Response_reg"/>
    <property type="match status" value="1"/>
</dbReference>
<keyword evidence="3 5" id="KW-0378">Hydrolase</keyword>
<dbReference type="CDD" id="cd17541">
    <property type="entry name" value="REC_CheB-like"/>
    <property type="match status" value="1"/>
</dbReference>
<reference evidence="10 11" key="1">
    <citation type="submission" date="2017-08" db="EMBL/GenBank/DDBJ databases">
        <title>Infants hospitalized years apart are colonized by the same room-sourced microbial strains.</title>
        <authorList>
            <person name="Brooks B."/>
            <person name="Olm M.R."/>
            <person name="Firek B.A."/>
            <person name="Baker R."/>
            <person name="Thomas B.C."/>
            <person name="Morowitz M.J."/>
            <person name="Banfield J.F."/>
        </authorList>
    </citation>
    <scope>NUCLEOTIDE SEQUENCE [LARGE SCALE GENOMIC DNA]</scope>
    <source>
        <strain evidence="10">S2_005_001_R2_27</strain>
    </source>
</reference>
<dbReference type="EMBL" id="QFQD01000014">
    <property type="protein sequence ID" value="PZQ84008.1"/>
    <property type="molecule type" value="Genomic_DNA"/>
</dbReference>
<dbReference type="HAMAP" id="MF_00099">
    <property type="entry name" value="CheB_chemtxs"/>
    <property type="match status" value="1"/>
</dbReference>
<dbReference type="SMART" id="SM00448">
    <property type="entry name" value="REC"/>
    <property type="match status" value="1"/>
</dbReference>
<dbReference type="Gene3D" id="3.40.50.180">
    <property type="entry name" value="Methylesterase CheB, C-terminal domain"/>
    <property type="match status" value="1"/>
</dbReference>
<evidence type="ECO:0000256" key="1">
    <source>
        <dbReference type="ARBA" id="ARBA00022490"/>
    </source>
</evidence>
<protein>
    <recommendedName>
        <fullName evidence="5">Protein-glutamate methylesterase/protein-glutamine glutaminase</fullName>
        <ecNumber evidence="5">3.1.1.61</ecNumber>
        <ecNumber evidence="5">3.5.1.44</ecNumber>
    </recommendedName>
</protein>
<sequence length="360" mass="38379">MNVAREVRVLLVEDSRSQRETLAWVIRNAPGLTLVGEAENGAQAVDMVAQLAPDVVLMDCHMPVMDGIAATREIMSRYPTPIIVTSATYETTDVHPGMEALREGALAIAPKPLDPTSDDFDKMAEELRLTLRLLADVKVARLNSAGSPTESPIPPLPRPSLPIYRPRRDVQIIVIGASTGGPPVLLDILRRIRPELDVPVVLVQHICAGFTAGFAGWLSRSAGLPVEIARAGAPAKPGCVYVAPENCHLGMNASARFVLDEGPPEDGFRPSVSHLFRSTAAAFGPNALAILLTGMGQDGAEGMSCIAREGGATVVQDRESSVVFGMPNAAIQRGAAQRILPPRDIARFVLTQLAARRVTS</sequence>